<dbReference type="GO" id="GO:0006302">
    <property type="term" value="P:double-strand break repair"/>
    <property type="evidence" value="ECO:0007669"/>
    <property type="project" value="TreeGrafter"/>
</dbReference>
<dbReference type="GO" id="GO:0005737">
    <property type="term" value="C:cytoplasm"/>
    <property type="evidence" value="ECO:0007669"/>
    <property type="project" value="TreeGrafter"/>
</dbReference>
<evidence type="ECO:0000256" key="6">
    <source>
        <dbReference type="ARBA" id="ARBA00022763"/>
    </source>
</evidence>
<evidence type="ECO:0000256" key="1">
    <source>
        <dbReference type="ARBA" id="ARBA00001936"/>
    </source>
</evidence>
<dbReference type="EMBL" id="HBHW01017022">
    <property type="protein sequence ID" value="CAE0045240.1"/>
    <property type="molecule type" value="Transcribed_RNA"/>
</dbReference>
<comment type="cofactor">
    <cofactor evidence="2">
        <name>Mg(2+)</name>
        <dbReference type="ChEBI" id="CHEBI:18420"/>
    </cofactor>
</comment>
<evidence type="ECO:0000256" key="9">
    <source>
        <dbReference type="ARBA" id="ARBA00023204"/>
    </source>
</evidence>
<evidence type="ECO:0000256" key="10">
    <source>
        <dbReference type="ARBA" id="ARBA00023242"/>
    </source>
</evidence>
<dbReference type="GO" id="GO:0070260">
    <property type="term" value="F:5'-tyrosyl-DNA phosphodiesterase activity"/>
    <property type="evidence" value="ECO:0007669"/>
    <property type="project" value="TreeGrafter"/>
</dbReference>
<dbReference type="SUPFAM" id="SSF56219">
    <property type="entry name" value="DNase I-like"/>
    <property type="match status" value="1"/>
</dbReference>
<proteinExistence type="predicted"/>
<evidence type="ECO:0000256" key="4">
    <source>
        <dbReference type="ARBA" id="ARBA00022722"/>
    </source>
</evidence>
<dbReference type="GO" id="GO:0004518">
    <property type="term" value="F:nuclease activity"/>
    <property type="evidence" value="ECO:0007669"/>
    <property type="project" value="UniProtKB-KW"/>
</dbReference>
<comment type="cofactor">
    <cofactor evidence="1">
        <name>Mn(2+)</name>
        <dbReference type="ChEBI" id="CHEBI:29035"/>
    </cofactor>
</comment>
<dbReference type="PANTHER" id="PTHR15822:SF4">
    <property type="entry name" value="TYROSYL-DNA PHOSPHODIESTERASE 2"/>
    <property type="match status" value="1"/>
</dbReference>
<organism evidence="12">
    <name type="scientific">Rhodosorus marinus</name>
    <dbReference type="NCBI Taxonomy" id="101924"/>
    <lineage>
        <taxon>Eukaryota</taxon>
        <taxon>Rhodophyta</taxon>
        <taxon>Stylonematophyceae</taxon>
        <taxon>Stylonematales</taxon>
        <taxon>Stylonemataceae</taxon>
        <taxon>Rhodosorus</taxon>
    </lineage>
</organism>
<dbReference type="PANTHER" id="PTHR15822">
    <property type="entry name" value="TRAF AND TNF RECEPTOR-ASSOCIATED PROTEIN"/>
    <property type="match status" value="1"/>
</dbReference>
<evidence type="ECO:0000256" key="5">
    <source>
        <dbReference type="ARBA" id="ARBA00022723"/>
    </source>
</evidence>
<keyword evidence="10" id="KW-0539">Nucleus</keyword>
<name>A0A7S2ZMU1_9RHOD</name>
<keyword evidence="6" id="KW-0227">DNA damage</keyword>
<reference evidence="12" key="1">
    <citation type="submission" date="2021-01" db="EMBL/GenBank/DDBJ databases">
        <authorList>
            <person name="Corre E."/>
            <person name="Pelletier E."/>
            <person name="Niang G."/>
            <person name="Scheremetjew M."/>
            <person name="Finn R."/>
            <person name="Kale V."/>
            <person name="Holt S."/>
            <person name="Cochrane G."/>
            <person name="Meng A."/>
            <person name="Brown T."/>
            <person name="Cohen L."/>
        </authorList>
    </citation>
    <scope>NUCLEOTIDE SEQUENCE</scope>
    <source>
        <strain evidence="12">CCMP 769</strain>
    </source>
</reference>
<evidence type="ECO:0000256" key="3">
    <source>
        <dbReference type="ARBA" id="ARBA00004322"/>
    </source>
</evidence>
<dbReference type="Gene3D" id="3.60.10.10">
    <property type="entry name" value="Endonuclease/exonuclease/phosphatase"/>
    <property type="match status" value="1"/>
</dbReference>
<evidence type="ECO:0000256" key="7">
    <source>
        <dbReference type="ARBA" id="ARBA00022801"/>
    </source>
</evidence>
<dbReference type="AlphaFoldDB" id="A0A7S2ZMU1"/>
<dbReference type="InterPro" id="IPR036691">
    <property type="entry name" value="Endo/exonu/phosph_ase_sf"/>
</dbReference>
<keyword evidence="7" id="KW-0378">Hydrolase</keyword>
<evidence type="ECO:0000256" key="8">
    <source>
        <dbReference type="ARBA" id="ARBA00022842"/>
    </source>
</evidence>
<keyword evidence="5" id="KW-0479">Metal-binding</keyword>
<dbReference type="InterPro" id="IPR005135">
    <property type="entry name" value="Endo/exonuclease/phosphatase"/>
</dbReference>
<evidence type="ECO:0000256" key="2">
    <source>
        <dbReference type="ARBA" id="ARBA00001946"/>
    </source>
</evidence>
<evidence type="ECO:0000313" key="12">
    <source>
        <dbReference type="EMBL" id="CAE0045237.1"/>
    </source>
</evidence>
<keyword evidence="9" id="KW-0234">DNA repair</keyword>
<dbReference type="GO" id="GO:0046872">
    <property type="term" value="F:metal ion binding"/>
    <property type="evidence" value="ECO:0007669"/>
    <property type="project" value="UniProtKB-KW"/>
</dbReference>
<accession>A0A7S2ZMU1</accession>
<dbReference type="Pfam" id="PF03372">
    <property type="entry name" value="Exo_endo_phos"/>
    <property type="match status" value="1"/>
</dbReference>
<dbReference type="InterPro" id="IPR051547">
    <property type="entry name" value="TDP2-like"/>
</dbReference>
<keyword evidence="4" id="KW-0540">Nuclease</keyword>
<gene>
    <name evidence="12" type="ORF">RMAR00112_LOCUS13212</name>
    <name evidence="13" type="ORF">RMAR00112_LOCUS13215</name>
</gene>
<evidence type="ECO:0000259" key="11">
    <source>
        <dbReference type="Pfam" id="PF03372"/>
    </source>
</evidence>
<keyword evidence="8" id="KW-0460">Magnesium</keyword>
<dbReference type="GO" id="GO:0003697">
    <property type="term" value="F:single-stranded DNA binding"/>
    <property type="evidence" value="ECO:0007669"/>
    <property type="project" value="TreeGrafter"/>
</dbReference>
<comment type="subcellular location">
    <subcellularLocation>
        <location evidence="3">Nucleus</location>
        <location evidence="3">PML body</location>
    </subcellularLocation>
</comment>
<evidence type="ECO:0000313" key="13">
    <source>
        <dbReference type="EMBL" id="CAE0045240.1"/>
    </source>
</evidence>
<sequence length="373" mass="42075">MNSLSFIHVGCHAKISGHMLCKAQMEDKSTSDKPLKMMPKPVISFPGRMGKIVKGYTLRVMQWNIDFNSDNVFSRTSHLIEIIGKEKPDVIFMQEVSAVETGPRGSSYHLLKSRLVDTGIYALYADDLIVERHPFYFAITLIRKRILTKLDPEYIRFQRTKMARHLIVLRAGLLTESGEHEVCLLNSHLESLPSGTADRIAQFQEVLKIMRNEPRPSIFGGDTNLRAREIRLGDVRLPEEESVVVPEGEFDVRVSDAWAQAGAESSTKYVLQHKKRSFSWSLRSHSFSATQKAFCTGARLSPQGSHGMLELMTTKSGLGIQDRMLGLTDFSPLRDERQICIAHEPCPTGLLVRRGDRQTSFLLIILDSSRTTT</sequence>
<protein>
    <recommendedName>
        <fullName evidence="11">Endonuclease/exonuclease/phosphatase domain-containing protein</fullName>
    </recommendedName>
</protein>
<dbReference type="EMBL" id="HBHW01017019">
    <property type="protein sequence ID" value="CAE0045237.1"/>
    <property type="molecule type" value="Transcribed_RNA"/>
</dbReference>
<feature type="domain" description="Endonuclease/exonuclease/phosphatase" evidence="11">
    <location>
        <begin position="61"/>
        <end position="232"/>
    </location>
</feature>